<name>A0A4R0QR76_9BIFI</name>
<evidence type="ECO:0008006" key="3">
    <source>
        <dbReference type="Google" id="ProtNLM"/>
    </source>
</evidence>
<evidence type="ECO:0000313" key="2">
    <source>
        <dbReference type="Proteomes" id="UP000291289"/>
    </source>
</evidence>
<accession>A0A4R0QR76</accession>
<dbReference type="RefSeq" id="WP_131283204.1">
    <property type="nucleotide sequence ID" value="NZ_RXLP01000004.1"/>
</dbReference>
<dbReference type="Proteomes" id="UP000291289">
    <property type="component" value="Unassembled WGS sequence"/>
</dbReference>
<organism evidence="1 2">
    <name type="scientific">Alloscardovia theropitheci</name>
    <dbReference type="NCBI Taxonomy" id="2496842"/>
    <lineage>
        <taxon>Bacteria</taxon>
        <taxon>Bacillati</taxon>
        <taxon>Actinomycetota</taxon>
        <taxon>Actinomycetes</taxon>
        <taxon>Bifidobacteriales</taxon>
        <taxon>Bifidobacteriaceae</taxon>
        <taxon>Alloscardovia</taxon>
    </lineage>
</organism>
<proteinExistence type="predicted"/>
<dbReference type="EMBL" id="RXLP01000004">
    <property type="protein sequence ID" value="TCD54853.1"/>
    <property type="molecule type" value="Genomic_DNA"/>
</dbReference>
<dbReference type="OrthoDB" id="3239987at2"/>
<comment type="caution">
    <text evidence="1">The sequence shown here is derived from an EMBL/GenBank/DDBJ whole genome shotgun (WGS) entry which is preliminary data.</text>
</comment>
<reference evidence="1 2" key="1">
    <citation type="submission" date="2018-12" db="EMBL/GenBank/DDBJ databases">
        <title>Alloscrdovia theropitheci sp. nov: a novel taxon from the feces of the bleeding-herat monkey (Theropithecus geleda).</title>
        <authorList>
            <person name="Modesto M."/>
        </authorList>
    </citation>
    <scope>NUCLEOTIDE SEQUENCE [LARGE SCALE GENOMIC DNA]</scope>
    <source>
        <strain evidence="1 2">GLDI4/2</strain>
    </source>
</reference>
<sequence>MVALFVLITAGLSLGACDRPTHTAIGHSYTLRTAGQYYPRDDDGDPSEVKVDVIASLKDNGKHTLRIAHTIHEAGLSVYYRAAQREDEQIAQIYNALKSYTRVIVIPQDALSNSRDWDKALYTAREKAIPVIIAATRGSDISDIPVSSLYYAAYWNINERASKDSHSAYDVIMTVVEDRPHDTVMHTELL</sequence>
<gene>
    <name evidence="1" type="ORF">EJ419_01800</name>
</gene>
<keyword evidence="2" id="KW-1185">Reference proteome</keyword>
<protein>
    <recommendedName>
        <fullName evidence="3">Periplasmic binding protein domain-containing protein</fullName>
    </recommendedName>
</protein>
<evidence type="ECO:0000313" key="1">
    <source>
        <dbReference type="EMBL" id="TCD54853.1"/>
    </source>
</evidence>
<dbReference type="AlphaFoldDB" id="A0A4R0QR76"/>